<dbReference type="InterPro" id="IPR039994">
    <property type="entry name" value="NO66-like"/>
</dbReference>
<keyword evidence="3" id="KW-0805">Transcription regulation</keyword>
<dbReference type="Pfam" id="PF08007">
    <property type="entry name" value="JmjC_2"/>
    <property type="match status" value="1"/>
</dbReference>
<dbReference type="InterPro" id="IPR011989">
    <property type="entry name" value="ARM-like"/>
</dbReference>
<reference evidence="6" key="1">
    <citation type="submission" date="2020-06" db="EMBL/GenBank/DDBJ databases">
        <authorList>
            <person name="Li T."/>
            <person name="Hu X."/>
            <person name="Zhang T."/>
            <person name="Song X."/>
            <person name="Zhang H."/>
            <person name="Dai N."/>
            <person name="Sheng W."/>
            <person name="Hou X."/>
            <person name="Wei L."/>
        </authorList>
    </citation>
    <scope>NUCLEOTIDE SEQUENCE</scope>
    <source>
        <strain evidence="6">KEN1</strain>
        <tissue evidence="6">Leaf</tissue>
    </source>
</reference>
<feature type="compositionally biased region" description="Basic residues" evidence="4">
    <location>
        <begin position="12"/>
        <end position="25"/>
    </location>
</feature>
<gene>
    <name evidence="6" type="ORF">Slati_3008200</name>
</gene>
<comment type="similarity">
    <text evidence="3">Belongs to the ROX family.</text>
</comment>
<accession>A0AAW2VF06</accession>
<feature type="domain" description="JmjC" evidence="5">
    <location>
        <begin position="433"/>
        <end position="580"/>
    </location>
</feature>
<keyword evidence="3" id="KW-0539">Nucleus</keyword>
<dbReference type="EC" id="1.14.11.-" evidence="3"/>
<comment type="function">
    <text evidence="3">Oxygenase that can act as both a histone lysine demethylase and a ribosomal histidine hydroxylase.</text>
</comment>
<reference evidence="6" key="2">
    <citation type="journal article" date="2024" name="Plant">
        <title>Genomic evolution and insights into agronomic trait innovations of Sesamum species.</title>
        <authorList>
            <person name="Miao H."/>
            <person name="Wang L."/>
            <person name="Qu L."/>
            <person name="Liu H."/>
            <person name="Sun Y."/>
            <person name="Le M."/>
            <person name="Wang Q."/>
            <person name="Wei S."/>
            <person name="Zheng Y."/>
            <person name="Lin W."/>
            <person name="Duan Y."/>
            <person name="Cao H."/>
            <person name="Xiong S."/>
            <person name="Wang X."/>
            <person name="Wei L."/>
            <person name="Li C."/>
            <person name="Ma Q."/>
            <person name="Ju M."/>
            <person name="Zhao R."/>
            <person name="Li G."/>
            <person name="Mu C."/>
            <person name="Tian Q."/>
            <person name="Mei H."/>
            <person name="Zhang T."/>
            <person name="Gao T."/>
            <person name="Zhang H."/>
        </authorList>
    </citation>
    <scope>NUCLEOTIDE SEQUENCE</scope>
    <source>
        <strain evidence="6">KEN1</strain>
    </source>
</reference>
<keyword evidence="2 3" id="KW-0408">Iron</keyword>
<dbReference type="PROSITE" id="PS51184">
    <property type="entry name" value="JMJC"/>
    <property type="match status" value="1"/>
</dbReference>
<dbReference type="GO" id="GO:0005730">
    <property type="term" value="C:nucleolus"/>
    <property type="evidence" value="ECO:0007669"/>
    <property type="project" value="TreeGrafter"/>
</dbReference>
<dbReference type="AlphaFoldDB" id="A0AAW2VF06"/>
<feature type="compositionally biased region" description="Basic and acidic residues" evidence="4">
    <location>
        <begin position="1"/>
        <end position="11"/>
    </location>
</feature>
<comment type="subcellular location">
    <subcellularLocation>
        <location evidence="3">Nucleus</location>
    </subcellularLocation>
</comment>
<proteinExistence type="inferred from homology"/>
<dbReference type="InterPro" id="IPR003347">
    <property type="entry name" value="JmjC_dom"/>
</dbReference>
<organism evidence="6">
    <name type="scientific">Sesamum latifolium</name>
    <dbReference type="NCBI Taxonomy" id="2727402"/>
    <lineage>
        <taxon>Eukaryota</taxon>
        <taxon>Viridiplantae</taxon>
        <taxon>Streptophyta</taxon>
        <taxon>Embryophyta</taxon>
        <taxon>Tracheophyta</taxon>
        <taxon>Spermatophyta</taxon>
        <taxon>Magnoliopsida</taxon>
        <taxon>eudicotyledons</taxon>
        <taxon>Gunneridae</taxon>
        <taxon>Pentapetalae</taxon>
        <taxon>asterids</taxon>
        <taxon>lamiids</taxon>
        <taxon>Lamiales</taxon>
        <taxon>Pedaliaceae</taxon>
        <taxon>Sesamum</taxon>
    </lineage>
</organism>
<dbReference type="SUPFAM" id="SSF51197">
    <property type="entry name" value="Clavaminate synthase-like"/>
    <property type="match status" value="1"/>
</dbReference>
<evidence type="ECO:0000256" key="2">
    <source>
        <dbReference type="ARBA" id="ARBA00023004"/>
    </source>
</evidence>
<dbReference type="InterPro" id="IPR016024">
    <property type="entry name" value="ARM-type_fold"/>
</dbReference>
<evidence type="ECO:0000256" key="3">
    <source>
        <dbReference type="RuleBase" id="RU366061"/>
    </source>
</evidence>
<keyword evidence="3" id="KW-0223">Dioxygenase</keyword>
<evidence type="ECO:0000259" key="5">
    <source>
        <dbReference type="PROSITE" id="PS51184"/>
    </source>
</evidence>
<dbReference type="GO" id="GO:0005506">
    <property type="term" value="F:iron ion binding"/>
    <property type="evidence" value="ECO:0007669"/>
    <property type="project" value="UniProtKB-UniRule"/>
</dbReference>
<protein>
    <recommendedName>
        <fullName evidence="3">Bifunctional lysine-specific demethylase and histidyl-hydroxylase</fullName>
        <ecNumber evidence="3">1.14.11.-</ecNumber>
    </recommendedName>
</protein>
<dbReference type="Gene3D" id="1.25.10.10">
    <property type="entry name" value="Leucine-rich Repeat Variant"/>
    <property type="match status" value="1"/>
</dbReference>
<dbReference type="PANTHER" id="PTHR13096:SF9">
    <property type="entry name" value="BIFUNCTIONAL LYSINE-SPECIFIC DEMETHYLASE AND HISTIDYL-HYDROXYLASE"/>
    <property type="match status" value="1"/>
</dbReference>
<dbReference type="Gene3D" id="2.60.120.650">
    <property type="entry name" value="Cupin"/>
    <property type="match status" value="1"/>
</dbReference>
<evidence type="ECO:0000256" key="1">
    <source>
        <dbReference type="ARBA" id="ARBA00022723"/>
    </source>
</evidence>
<keyword evidence="1 3" id="KW-0479">Metal-binding</keyword>
<comment type="caution">
    <text evidence="6">The sequence shown here is derived from an EMBL/GenBank/DDBJ whole genome shotgun (WGS) entry which is preliminary data.</text>
</comment>
<dbReference type="SUPFAM" id="SSF48371">
    <property type="entry name" value="ARM repeat"/>
    <property type="match status" value="1"/>
</dbReference>
<dbReference type="EMBL" id="JACGWN010000010">
    <property type="protein sequence ID" value="KAL0428334.1"/>
    <property type="molecule type" value="Genomic_DNA"/>
</dbReference>
<keyword evidence="3" id="KW-0560">Oxidoreductase</keyword>
<dbReference type="GO" id="GO:0032453">
    <property type="term" value="F:histone H3K4 demethylase activity"/>
    <property type="evidence" value="ECO:0007669"/>
    <property type="project" value="TreeGrafter"/>
</dbReference>
<comment type="cofactor">
    <cofactor evidence="3">
        <name>Fe(2+)</name>
        <dbReference type="ChEBI" id="CHEBI:29033"/>
    </cofactor>
    <text evidence="3">Binds 1 Fe(2+) ion per subunit.</text>
</comment>
<keyword evidence="3" id="KW-0804">Transcription</keyword>
<sequence>MEEKQQQQHGEKMKRKTRIMKKTTTKKRCGQHETTLFPLLLAALCSNCHNRRALIKKCLNRVFLSLPHLDLSPVLSLLPALLKFNCAGIVCKSLEIMGAASLASIALNEKIAEEGETMKGLISQLGSSKREAAMAACNALLDLSTTSVGRQRLVEFSAIENLLLCFIQESKSPAATDSLAAGMKLLEEDEYPILLLQGAIALINSCIIEQLQHIPMELSERFLVLLKSLWRQAHEQRLFSSSARRDQGNKFCISNIKTSNMAECIFRLSINYSPQPGPVDSEHVKKNIFNLGEASFEQFLLETWEVSPMLVRNPSEASLRQDGIFSPFIQYLGSKEAIPTFLPSLLRSIISCPAIASDELDILHVIKEIKNHLGCSIIYHQDIRVVKTQSGEKELHYFQEQSGSSCSLAPHTLSIDDILKCEVAFLEGYSIALRGMEFRYQSIAAIADGLASLFGQPSAGVNMYLTPSNSQGLARHSDDHCVFVCQLIGAKRWTIFPRPDTRLPRLYEPCDSLHDLQDESCKVDECQYFLLKEGDVLYVPRGFPHEARTDQNVNDATGFSLHLTLAIEIEPPFEWEGFMQVSLYCWDKKQKVLPYKSDDSVPWSLHLLSVKLLHIAIKLIGKRDPSFRKACLVGAIHSKSSLFNNQMMIFRYLISRITSDSKFPDAVEHLEAAIHKNEDPLEHVRWMKHLNDEGEVEISQSLSISSADSRCLPDLLIPHNRDTAEAAFVHVKSKFCHEVEFQDAEQYYKMLLKKYRKVRKQYSNGMLSLHSALHDEH</sequence>
<name>A0AAW2VF06_9LAMI</name>
<evidence type="ECO:0000256" key="4">
    <source>
        <dbReference type="SAM" id="MobiDB-lite"/>
    </source>
</evidence>
<feature type="region of interest" description="Disordered" evidence="4">
    <location>
        <begin position="1"/>
        <end position="25"/>
    </location>
</feature>
<evidence type="ECO:0000313" key="6">
    <source>
        <dbReference type="EMBL" id="KAL0428334.1"/>
    </source>
</evidence>
<dbReference type="GO" id="GO:0051864">
    <property type="term" value="F:histone H3K36 demethylase activity"/>
    <property type="evidence" value="ECO:0007669"/>
    <property type="project" value="TreeGrafter"/>
</dbReference>
<dbReference type="PANTHER" id="PTHR13096">
    <property type="entry name" value="MINA53 MYC INDUCED NUCLEAR ANTIGEN"/>
    <property type="match status" value="1"/>
</dbReference>